<feature type="region of interest" description="Disordered" evidence="1">
    <location>
        <begin position="423"/>
        <end position="451"/>
    </location>
</feature>
<evidence type="ECO:0000259" key="3">
    <source>
        <dbReference type="Pfam" id="PF21722"/>
    </source>
</evidence>
<feature type="region of interest" description="Disordered" evidence="1">
    <location>
        <begin position="464"/>
        <end position="535"/>
    </location>
</feature>
<keyword evidence="2" id="KW-0732">Signal</keyword>
<feature type="compositionally biased region" description="Gly residues" evidence="1">
    <location>
        <begin position="319"/>
        <end position="328"/>
    </location>
</feature>
<sequence length="662" mass="63204">MKWAFFVFATLVEWSLAVNMAEDASNSLNSTWFVPCTGKLIGNSPYDCEKQSLDDCASSYTSTGVPGFPTMQWSAGERKFMQCTISGVKCAATLPYCSTVGELVVDYLIVGGGGGAGSGGGGAGGVLKGTQPIKVGEALSVLVGAGGNGGGGGGRYATTNVPTNGGDSKLGKVVAKGGAAGGYKARQTAPSGASGGGSAFDSPSVTVASGTKGQGHSGGKSFKSGYGGGGGGGGAGEAGHNPSGTYRGGKGGDGISSDITGSTKFYGGGGGAGLNGHGAKSYPDLVALGGKGGGGRGSDFVCDPENQYWKFTGTNGEPNTGGGGGGGDPETRMAGTGGSGVVIVRYTSPTPILSGGTVTEAGGFQIHTFATPGEDDLSWMKAGNILIDFLIVAGGGGAGSGGGGGGGVIMGSKMIHKGTEWTVKVGGGGKAGQGGGVERDPSKPATKGEDSMLGSLVAIGGGKGADYTRTPGGGGSGGGGGFDQNHQSSAPGTPGQGFHGGLTNQRGYGAAGGGGGAGEPGGSAPKKHYGGKGGDGVSSDITGALKWYGGGGGGGVNHNGDILIAGGGGAGGKGGGGRGGDFGAKAHSASKARFTGTDGEANTGGGGGGTDPESTVAGKGGSGIVIIRYKSAQPLMTGGTMSSSGGYQIHTFDTVGTSTLKY</sequence>
<comment type="caution">
    <text evidence="4">The sequence shown here is derived from an EMBL/GenBank/DDBJ whole genome shotgun (WGS) entry which is preliminary data.</text>
</comment>
<dbReference type="InterPro" id="IPR049304">
    <property type="entry name" value="Gly_rich_dom"/>
</dbReference>
<proteinExistence type="predicted"/>
<dbReference type="AlphaFoldDB" id="A0A812U5B8"/>
<evidence type="ECO:0000256" key="2">
    <source>
        <dbReference type="SAM" id="SignalP"/>
    </source>
</evidence>
<feature type="signal peptide" evidence="2">
    <location>
        <begin position="1"/>
        <end position="17"/>
    </location>
</feature>
<feature type="chain" id="PRO_5032355640" description="Glycine-rich domain-containing protein" evidence="2">
    <location>
        <begin position="18"/>
        <end position="662"/>
    </location>
</feature>
<feature type="compositionally biased region" description="Gly residues" evidence="1">
    <location>
        <begin position="225"/>
        <end position="237"/>
    </location>
</feature>
<accession>A0A812U5B8</accession>
<feature type="compositionally biased region" description="Gly residues" evidence="1">
    <location>
        <begin position="471"/>
        <end position="482"/>
    </location>
</feature>
<feature type="compositionally biased region" description="Gly residues" evidence="1">
    <location>
        <begin position="509"/>
        <end position="521"/>
    </location>
</feature>
<evidence type="ECO:0000313" key="4">
    <source>
        <dbReference type="EMBL" id="CAE7556653.1"/>
    </source>
</evidence>
<feature type="domain" description="Glycine-rich" evidence="3">
    <location>
        <begin position="104"/>
        <end position="346"/>
    </location>
</feature>
<feature type="compositionally biased region" description="Gly residues" evidence="1">
    <location>
        <begin position="425"/>
        <end position="436"/>
    </location>
</feature>
<dbReference type="Pfam" id="PF21722">
    <property type="entry name" value="Gly_rich_2"/>
    <property type="match status" value="2"/>
</dbReference>
<feature type="compositionally biased region" description="Basic and acidic residues" evidence="1">
    <location>
        <begin position="437"/>
        <end position="450"/>
    </location>
</feature>
<feature type="region of interest" description="Disordered" evidence="1">
    <location>
        <begin position="184"/>
        <end position="254"/>
    </location>
</feature>
<feature type="region of interest" description="Disordered" evidence="1">
    <location>
        <begin position="311"/>
        <end position="331"/>
    </location>
</feature>
<feature type="domain" description="Glycine-rich" evidence="3">
    <location>
        <begin position="385"/>
        <end position="630"/>
    </location>
</feature>
<dbReference type="Proteomes" id="UP000604046">
    <property type="component" value="Unassembled WGS sequence"/>
</dbReference>
<feature type="region of interest" description="Disordered" evidence="1">
    <location>
        <begin position="581"/>
        <end position="617"/>
    </location>
</feature>
<gene>
    <name evidence="4" type="ORF">SNAT2548_LOCUS31306</name>
</gene>
<name>A0A812U5B8_9DINO</name>
<organism evidence="4 5">
    <name type="scientific">Symbiodinium natans</name>
    <dbReference type="NCBI Taxonomy" id="878477"/>
    <lineage>
        <taxon>Eukaryota</taxon>
        <taxon>Sar</taxon>
        <taxon>Alveolata</taxon>
        <taxon>Dinophyceae</taxon>
        <taxon>Suessiales</taxon>
        <taxon>Symbiodiniaceae</taxon>
        <taxon>Symbiodinium</taxon>
    </lineage>
</organism>
<dbReference type="EMBL" id="CAJNDS010002650">
    <property type="protein sequence ID" value="CAE7556653.1"/>
    <property type="molecule type" value="Genomic_DNA"/>
</dbReference>
<keyword evidence="5" id="KW-1185">Reference proteome</keyword>
<evidence type="ECO:0000256" key="1">
    <source>
        <dbReference type="SAM" id="MobiDB-lite"/>
    </source>
</evidence>
<evidence type="ECO:0000313" key="5">
    <source>
        <dbReference type="Proteomes" id="UP000604046"/>
    </source>
</evidence>
<reference evidence="4" key="1">
    <citation type="submission" date="2021-02" db="EMBL/GenBank/DDBJ databases">
        <authorList>
            <person name="Dougan E. K."/>
            <person name="Rhodes N."/>
            <person name="Thang M."/>
            <person name="Chan C."/>
        </authorList>
    </citation>
    <scope>NUCLEOTIDE SEQUENCE</scope>
</reference>
<protein>
    <recommendedName>
        <fullName evidence="3">Glycine-rich domain-containing protein</fullName>
    </recommendedName>
</protein>